<protein>
    <submittedName>
        <fullName evidence="2">Uncharacterized protein</fullName>
    </submittedName>
</protein>
<dbReference type="STRING" id="77166.U4UTV8"/>
<evidence type="ECO:0000313" key="3">
    <source>
        <dbReference type="Proteomes" id="UP000030742"/>
    </source>
</evidence>
<organism evidence="2 3">
    <name type="scientific">Dendroctonus ponderosae</name>
    <name type="common">Mountain pine beetle</name>
    <dbReference type="NCBI Taxonomy" id="77166"/>
    <lineage>
        <taxon>Eukaryota</taxon>
        <taxon>Metazoa</taxon>
        <taxon>Ecdysozoa</taxon>
        <taxon>Arthropoda</taxon>
        <taxon>Hexapoda</taxon>
        <taxon>Insecta</taxon>
        <taxon>Pterygota</taxon>
        <taxon>Neoptera</taxon>
        <taxon>Endopterygota</taxon>
        <taxon>Coleoptera</taxon>
        <taxon>Polyphaga</taxon>
        <taxon>Cucujiformia</taxon>
        <taxon>Curculionidae</taxon>
        <taxon>Scolytinae</taxon>
        <taxon>Dendroctonus</taxon>
    </lineage>
</organism>
<accession>U4UTV8</accession>
<evidence type="ECO:0000256" key="1">
    <source>
        <dbReference type="SAM" id="MobiDB-lite"/>
    </source>
</evidence>
<feature type="region of interest" description="Disordered" evidence="1">
    <location>
        <begin position="69"/>
        <end position="92"/>
    </location>
</feature>
<reference evidence="2 3" key="1">
    <citation type="journal article" date="2013" name="Genome Biol.">
        <title>Draft genome of the mountain pine beetle, Dendroctonus ponderosae Hopkins, a major forest pest.</title>
        <authorList>
            <person name="Keeling C.I."/>
            <person name="Yuen M.M."/>
            <person name="Liao N.Y."/>
            <person name="Docking T.R."/>
            <person name="Chan S.K."/>
            <person name="Taylor G.A."/>
            <person name="Palmquist D.L."/>
            <person name="Jackman S.D."/>
            <person name="Nguyen A."/>
            <person name="Li M."/>
            <person name="Henderson H."/>
            <person name="Janes J.K."/>
            <person name="Zhao Y."/>
            <person name="Pandoh P."/>
            <person name="Moore R."/>
            <person name="Sperling F.A."/>
            <person name="Huber D.P."/>
            <person name="Birol I."/>
            <person name="Jones S.J."/>
            <person name="Bohlmann J."/>
        </authorList>
    </citation>
    <scope>NUCLEOTIDE SEQUENCE</scope>
</reference>
<evidence type="ECO:0000313" key="2">
    <source>
        <dbReference type="EMBL" id="ERL93631.1"/>
    </source>
</evidence>
<gene>
    <name evidence="2" type="ORF">D910_10919</name>
</gene>
<proteinExistence type="predicted"/>
<sequence>MTAVPSRSTLVHYVRVRAKQRGPSGSLGRSFSKSCGGLTAPSPPLGAGAAVDSKRTSLRGSLSRALGLAKPKLLTDREKTSPTSSSEGSSVISRISPPLQYLACRSSRSGGESPIYAQPFAHANPKNIYQRRSEDYDMYVCR</sequence>
<dbReference type="EMBL" id="KB632366">
    <property type="protein sequence ID" value="ERL93631.1"/>
    <property type="molecule type" value="Genomic_DNA"/>
</dbReference>
<name>U4UTV8_DENPD</name>
<feature type="region of interest" description="Disordered" evidence="1">
    <location>
        <begin position="17"/>
        <end position="52"/>
    </location>
</feature>
<dbReference type="AlphaFoldDB" id="U4UTV8"/>
<feature type="compositionally biased region" description="Low complexity" evidence="1">
    <location>
        <begin position="81"/>
        <end position="92"/>
    </location>
</feature>
<dbReference type="Proteomes" id="UP000030742">
    <property type="component" value="Unassembled WGS sequence"/>
</dbReference>